<name>A0ABQ6IKH1_9MICO</name>
<dbReference type="Proteomes" id="UP001157125">
    <property type="component" value="Unassembled WGS sequence"/>
</dbReference>
<keyword evidence="3" id="KW-1185">Reference proteome</keyword>
<evidence type="ECO:0000256" key="1">
    <source>
        <dbReference type="SAM" id="MobiDB-lite"/>
    </source>
</evidence>
<evidence type="ECO:0000313" key="3">
    <source>
        <dbReference type="Proteomes" id="UP001157125"/>
    </source>
</evidence>
<sequence length="146" mass="15335">MEVAGKQHHGARGCDLVEHLGRGRVVPQRIPVAVPDEWCRHVELRLETGSHDVGGHRRTGGSGQIEPSPHDGPLREMHMVIPQPRHDPAALERDALGVRVRGGGIGEQSVADQKPSGGGGSGEPRIGQQEVGHASAAFLRAGVASG</sequence>
<accession>A0ABQ6IKH1</accession>
<reference evidence="3" key="1">
    <citation type="journal article" date="2019" name="Int. J. Syst. Evol. Microbiol.">
        <title>The Global Catalogue of Microorganisms (GCM) 10K type strain sequencing project: providing services to taxonomists for standard genome sequencing and annotation.</title>
        <authorList>
            <consortium name="The Broad Institute Genomics Platform"/>
            <consortium name="The Broad Institute Genome Sequencing Center for Infectious Disease"/>
            <person name="Wu L."/>
            <person name="Ma J."/>
        </authorList>
    </citation>
    <scope>NUCLEOTIDE SEQUENCE [LARGE SCALE GENOMIC DNA]</scope>
    <source>
        <strain evidence="3">NBRC 112299</strain>
    </source>
</reference>
<protein>
    <submittedName>
        <fullName evidence="2">Uncharacterized protein</fullName>
    </submittedName>
</protein>
<organism evidence="2 3">
    <name type="scientific">Demequina litorisediminis</name>
    <dbReference type="NCBI Taxonomy" id="1849022"/>
    <lineage>
        <taxon>Bacteria</taxon>
        <taxon>Bacillati</taxon>
        <taxon>Actinomycetota</taxon>
        <taxon>Actinomycetes</taxon>
        <taxon>Micrococcales</taxon>
        <taxon>Demequinaceae</taxon>
        <taxon>Demequina</taxon>
    </lineage>
</organism>
<feature type="region of interest" description="Disordered" evidence="1">
    <location>
        <begin position="100"/>
        <end position="134"/>
    </location>
</feature>
<proteinExistence type="predicted"/>
<evidence type="ECO:0000313" key="2">
    <source>
        <dbReference type="EMBL" id="GMA37591.1"/>
    </source>
</evidence>
<feature type="region of interest" description="Disordered" evidence="1">
    <location>
        <begin position="50"/>
        <end position="76"/>
    </location>
</feature>
<gene>
    <name evidence="2" type="ORF">GCM10025876_37950</name>
</gene>
<dbReference type="EMBL" id="BSUN01000001">
    <property type="protein sequence ID" value="GMA37591.1"/>
    <property type="molecule type" value="Genomic_DNA"/>
</dbReference>
<comment type="caution">
    <text evidence="2">The sequence shown here is derived from an EMBL/GenBank/DDBJ whole genome shotgun (WGS) entry which is preliminary data.</text>
</comment>